<name>A0A9Q1IDQ2_SYNKA</name>
<dbReference type="EMBL" id="JAINUF010000019">
    <property type="protein sequence ID" value="KAJ8336780.1"/>
    <property type="molecule type" value="Genomic_DNA"/>
</dbReference>
<evidence type="ECO:0000313" key="2">
    <source>
        <dbReference type="EMBL" id="KAJ8336780.1"/>
    </source>
</evidence>
<dbReference type="Proteomes" id="UP001152622">
    <property type="component" value="Chromosome 19"/>
</dbReference>
<feature type="region of interest" description="Disordered" evidence="1">
    <location>
        <begin position="40"/>
        <end position="72"/>
    </location>
</feature>
<keyword evidence="3" id="KW-1185">Reference proteome</keyword>
<sequence length="137" mass="15235">MALDRQPVLFSHRGCSLLPLINPLYSASLCSRHGEKLFVDPPTHSRDHESPGNVAQESHLLLTSPPNRRKEGGSVYRVLKAASSIKGLHGIARSRRPHNKILFVIGPFIRKAKRNPSMGSGCRDQRLLTAFIPYFQG</sequence>
<evidence type="ECO:0000256" key="1">
    <source>
        <dbReference type="SAM" id="MobiDB-lite"/>
    </source>
</evidence>
<gene>
    <name evidence="2" type="ORF">SKAU_G00380000</name>
</gene>
<evidence type="ECO:0000313" key="3">
    <source>
        <dbReference type="Proteomes" id="UP001152622"/>
    </source>
</evidence>
<protein>
    <submittedName>
        <fullName evidence="2">Uncharacterized protein</fullName>
    </submittedName>
</protein>
<comment type="caution">
    <text evidence="2">The sequence shown here is derived from an EMBL/GenBank/DDBJ whole genome shotgun (WGS) entry which is preliminary data.</text>
</comment>
<accession>A0A9Q1IDQ2</accession>
<reference evidence="2" key="1">
    <citation type="journal article" date="2023" name="Science">
        <title>Genome structures resolve the early diversification of teleost fishes.</title>
        <authorList>
            <person name="Parey E."/>
            <person name="Louis A."/>
            <person name="Montfort J."/>
            <person name="Bouchez O."/>
            <person name="Roques C."/>
            <person name="Iampietro C."/>
            <person name="Lluch J."/>
            <person name="Castinel A."/>
            <person name="Donnadieu C."/>
            <person name="Desvignes T."/>
            <person name="Floi Bucao C."/>
            <person name="Jouanno E."/>
            <person name="Wen M."/>
            <person name="Mejri S."/>
            <person name="Dirks R."/>
            <person name="Jansen H."/>
            <person name="Henkel C."/>
            <person name="Chen W.J."/>
            <person name="Zahm M."/>
            <person name="Cabau C."/>
            <person name="Klopp C."/>
            <person name="Thompson A.W."/>
            <person name="Robinson-Rechavi M."/>
            <person name="Braasch I."/>
            <person name="Lecointre G."/>
            <person name="Bobe J."/>
            <person name="Postlethwait J.H."/>
            <person name="Berthelot C."/>
            <person name="Roest Crollius H."/>
            <person name="Guiguen Y."/>
        </authorList>
    </citation>
    <scope>NUCLEOTIDE SEQUENCE</scope>
    <source>
        <strain evidence="2">WJC10195</strain>
    </source>
</reference>
<organism evidence="2 3">
    <name type="scientific">Synaphobranchus kaupii</name>
    <name type="common">Kaup's arrowtooth eel</name>
    <dbReference type="NCBI Taxonomy" id="118154"/>
    <lineage>
        <taxon>Eukaryota</taxon>
        <taxon>Metazoa</taxon>
        <taxon>Chordata</taxon>
        <taxon>Craniata</taxon>
        <taxon>Vertebrata</taxon>
        <taxon>Euteleostomi</taxon>
        <taxon>Actinopterygii</taxon>
        <taxon>Neopterygii</taxon>
        <taxon>Teleostei</taxon>
        <taxon>Anguilliformes</taxon>
        <taxon>Synaphobranchidae</taxon>
        <taxon>Synaphobranchus</taxon>
    </lineage>
</organism>
<proteinExistence type="predicted"/>
<feature type="compositionally biased region" description="Basic and acidic residues" evidence="1">
    <location>
        <begin position="40"/>
        <end position="50"/>
    </location>
</feature>
<dbReference type="AlphaFoldDB" id="A0A9Q1IDQ2"/>